<keyword evidence="1" id="KW-0472">Membrane</keyword>
<dbReference type="Proteomes" id="UP001143372">
    <property type="component" value="Unassembled WGS sequence"/>
</dbReference>
<accession>A0A9W6J150</accession>
<keyword evidence="1" id="KW-0812">Transmembrane</keyword>
<dbReference type="EMBL" id="BSFI01000007">
    <property type="protein sequence ID" value="GLK67788.1"/>
    <property type="molecule type" value="Genomic_DNA"/>
</dbReference>
<dbReference type="AlphaFoldDB" id="A0A9W6J150"/>
<reference evidence="2" key="2">
    <citation type="submission" date="2023-01" db="EMBL/GenBank/DDBJ databases">
        <authorList>
            <person name="Sun Q."/>
            <person name="Evtushenko L."/>
        </authorList>
    </citation>
    <scope>NUCLEOTIDE SEQUENCE</scope>
    <source>
        <strain evidence="2">VKM B-2347</strain>
    </source>
</reference>
<evidence type="ECO:0000313" key="2">
    <source>
        <dbReference type="EMBL" id="GLK67788.1"/>
    </source>
</evidence>
<evidence type="ECO:0000256" key="1">
    <source>
        <dbReference type="SAM" id="Phobius"/>
    </source>
</evidence>
<comment type="caution">
    <text evidence="2">The sequence shown here is derived from an EMBL/GenBank/DDBJ whole genome shotgun (WGS) entry which is preliminary data.</text>
</comment>
<dbReference type="RefSeq" id="WP_271168037.1">
    <property type="nucleotide sequence ID" value="NZ_BSFI01000007.1"/>
</dbReference>
<evidence type="ECO:0000313" key="3">
    <source>
        <dbReference type="Proteomes" id="UP001143372"/>
    </source>
</evidence>
<organism evidence="2 3">
    <name type="scientific">Hansschlegelia plantiphila</name>
    <dbReference type="NCBI Taxonomy" id="374655"/>
    <lineage>
        <taxon>Bacteria</taxon>
        <taxon>Pseudomonadati</taxon>
        <taxon>Pseudomonadota</taxon>
        <taxon>Alphaproteobacteria</taxon>
        <taxon>Hyphomicrobiales</taxon>
        <taxon>Methylopilaceae</taxon>
        <taxon>Hansschlegelia</taxon>
    </lineage>
</organism>
<keyword evidence="1" id="KW-1133">Transmembrane helix</keyword>
<protein>
    <submittedName>
        <fullName evidence="2">Uncharacterized protein</fullName>
    </submittedName>
</protein>
<proteinExistence type="predicted"/>
<feature type="transmembrane region" description="Helical" evidence="1">
    <location>
        <begin position="35"/>
        <end position="53"/>
    </location>
</feature>
<gene>
    <name evidence="2" type="ORF">GCM10008179_14260</name>
</gene>
<sequence>MSWLRFSLGVLASFLAVLFVMDFLCVTYTELNEPWFWAVVVCSFSVVVSVLAMSKEQDDEDRRLSGE</sequence>
<keyword evidence="3" id="KW-1185">Reference proteome</keyword>
<reference evidence="2" key="1">
    <citation type="journal article" date="2014" name="Int. J. Syst. Evol. Microbiol.">
        <title>Complete genome sequence of Corynebacterium casei LMG S-19264T (=DSM 44701T), isolated from a smear-ripened cheese.</title>
        <authorList>
            <consortium name="US DOE Joint Genome Institute (JGI-PGF)"/>
            <person name="Walter F."/>
            <person name="Albersmeier A."/>
            <person name="Kalinowski J."/>
            <person name="Ruckert C."/>
        </authorList>
    </citation>
    <scope>NUCLEOTIDE SEQUENCE</scope>
    <source>
        <strain evidence="2">VKM B-2347</strain>
    </source>
</reference>
<name>A0A9W6J150_9HYPH</name>